<dbReference type="Gene3D" id="3.90.1570.30">
    <property type="match status" value="1"/>
</dbReference>
<dbReference type="SMART" id="SM00487">
    <property type="entry name" value="DEXDc"/>
    <property type="match status" value="1"/>
</dbReference>
<dbReference type="Pfam" id="PF00271">
    <property type="entry name" value="Helicase_C"/>
    <property type="match status" value="1"/>
</dbReference>
<dbReference type="Pfam" id="PF04851">
    <property type="entry name" value="ResIII"/>
    <property type="match status" value="1"/>
</dbReference>
<dbReference type="SUPFAM" id="SSF52540">
    <property type="entry name" value="P-loop containing nucleoside triphosphate hydrolases"/>
    <property type="match status" value="2"/>
</dbReference>
<name>A0A1A8XVU9_9PROT</name>
<reference evidence="3 4" key="1">
    <citation type="submission" date="2016-06" db="EMBL/GenBank/DDBJ databases">
        <authorList>
            <person name="Kjaerup R.B."/>
            <person name="Dalgaard T.S."/>
            <person name="Juul-Madsen H.R."/>
        </authorList>
    </citation>
    <scope>NUCLEOTIDE SEQUENCE [LARGE SCALE GENOMIC DNA]</scope>
    <source>
        <strain evidence="3">3</strain>
    </source>
</reference>
<sequence length="1152" mass="130304">MPLPPSFAPRRSNISPSPEGAVVHSKNFEFLHTTQPDLAALGGFAEHYAFNDPAGALAKLRLFAERTVESIYETFRLPKPYQPNLNDLLNEDGFRERVPPVVQTKLHALRMHGNKAVHANKGTTSTALDMLREAHDIARWLNLTFHSGLAAQSPAYLPPSPPADLRKLERDRQRLLVQIAEQEEQMHALFQQLEQAKAEKLERNAVELQELVVNGNAVAAQLAFDEATTRKRLVDAMLVAAAWHVGDNGTSTEQVGQEVDIPQPQNKTGIGRCDYVLWGDDGKPLAVIESKRTAKDADAGRTQAKLYADGLETRYGQRPVIFYTNGFDIFIWDDAQHHTPRKLFGFYSKESLNYLIFQRREKLPLDTIAPKSDIAGRMYQIESIRRICERLSQGYRKALVVLATGTGKTRVAVSLCEVLSRARWVKRVLFLCDRRELRKQADDVFKEFLPGEPRILVNSNTAGDVTNRIYLATYQAMMQNYELYDVGFFDLIIADESHRGIYNRYRDLFVYFDAIQVGLTATPVQFIARNTFKLFACEDGDPTSYFSYQEAISHVPPYLVPFEVYTHTTEFLRRGIKYAQLSEDQRQKLEEDEGEDFARTVDFEDGEVDRAVFNKDTNRAVLRNLMENGIRNSSASRPGKTILFARNHNHAVLLSELFDEMYPQYGGQFCRVIDTYDCRAEQLIDDFKDPKNPLTLAISVDMLDTGIDVPEVVNLVFAKPVKSWVKFWQMIGRGTRLCLHLFGPGQDKVRFRIFDHWGNFAFFEQTYTEADPLPSRSLLQQLFEARLELADEALATSKAEAFDIAVKLLAADIAALPKGTIAVREKWREVRQIQTDGVLPALSAATRATLLRDIAPLMQWRDTRNVEDAYRLDILIAHMQAEVLKRSAVYKNLRDELMALVARLPVNVNAVREKLPTIEKLRRGDFWQTLFDQADVPALETIREELRGIMRHCVRPTGPTAGKPLMLDIREDADKIRYTQHLPKLAGTELVAYRQRVETVLAALFQSNATLARIRRAEAVSTDDLNALVSLILTQHPDVNLAWLTEFYPDTAGDLATAIRTIVGMEAEVVAERFAEFMARHPRLTARQQRFMALLQNHIARFGVIGVGKLYEAPFTQVSPEGLDGVFDDRAAVELIAVIEGFHPVAPIAAGA</sequence>
<proteinExistence type="predicted"/>
<dbReference type="PANTHER" id="PTHR47396">
    <property type="entry name" value="TYPE I RESTRICTION ENZYME ECOKI R PROTEIN"/>
    <property type="match status" value="1"/>
</dbReference>
<dbReference type="InterPro" id="IPR007409">
    <property type="entry name" value="Restrct_endonuc_type1_HsdR_N"/>
</dbReference>
<keyword evidence="1" id="KW-0175">Coiled coil</keyword>
<dbReference type="InterPro" id="IPR001650">
    <property type="entry name" value="Helicase_C-like"/>
</dbReference>
<dbReference type="Pfam" id="PF04313">
    <property type="entry name" value="HSDR_N"/>
    <property type="match status" value="1"/>
</dbReference>
<dbReference type="InterPro" id="IPR006935">
    <property type="entry name" value="Helicase/UvrB_N"/>
</dbReference>
<protein>
    <submittedName>
        <fullName evidence="3">HsdR1</fullName>
        <ecNumber evidence="3">3.1.21.3</ecNumber>
    </submittedName>
</protein>
<dbReference type="Pfam" id="PF08463">
    <property type="entry name" value="EcoEI_R_C"/>
    <property type="match status" value="1"/>
</dbReference>
<evidence type="ECO:0000259" key="2">
    <source>
        <dbReference type="PROSITE" id="PS51192"/>
    </source>
</evidence>
<dbReference type="PANTHER" id="PTHR47396:SF1">
    <property type="entry name" value="ATP-DEPENDENT HELICASE IRC3-RELATED"/>
    <property type="match status" value="1"/>
</dbReference>
<dbReference type="InterPro" id="IPR050742">
    <property type="entry name" value="Helicase_Restrict-Modif_Enz"/>
</dbReference>
<dbReference type="Proteomes" id="UP000199169">
    <property type="component" value="Unassembled WGS sequence"/>
</dbReference>
<dbReference type="CDD" id="cd18799">
    <property type="entry name" value="SF2_C_EcoAI-like"/>
    <property type="match status" value="1"/>
</dbReference>
<dbReference type="PROSITE" id="PS51192">
    <property type="entry name" value="HELICASE_ATP_BIND_1"/>
    <property type="match status" value="1"/>
</dbReference>
<dbReference type="InterPro" id="IPR014001">
    <property type="entry name" value="Helicase_ATP-bd"/>
</dbReference>
<dbReference type="GO" id="GO:0009035">
    <property type="term" value="F:type I site-specific deoxyribonuclease activity"/>
    <property type="evidence" value="ECO:0007669"/>
    <property type="project" value="UniProtKB-EC"/>
</dbReference>
<accession>A0A1A8XVU9</accession>
<dbReference type="EC" id="3.1.21.3" evidence="3"/>
<keyword evidence="4" id="KW-1185">Reference proteome</keyword>
<dbReference type="STRING" id="1860102.ACCAA_620006"/>
<keyword evidence="3" id="KW-0378">Hydrolase</keyword>
<organism evidence="3 4">
    <name type="scientific">Candidatus Accumulibacter aalborgensis</name>
    <dbReference type="NCBI Taxonomy" id="1860102"/>
    <lineage>
        <taxon>Bacteria</taxon>
        <taxon>Pseudomonadati</taxon>
        <taxon>Pseudomonadota</taxon>
        <taxon>Betaproteobacteria</taxon>
        <taxon>Candidatus Accumulibacter</taxon>
    </lineage>
</organism>
<evidence type="ECO:0000313" key="3">
    <source>
        <dbReference type="EMBL" id="SBT08727.1"/>
    </source>
</evidence>
<feature type="coiled-coil region" evidence="1">
    <location>
        <begin position="165"/>
        <end position="211"/>
    </location>
</feature>
<dbReference type="GO" id="GO:0003677">
    <property type="term" value="F:DNA binding"/>
    <property type="evidence" value="ECO:0007669"/>
    <property type="project" value="UniProtKB-KW"/>
</dbReference>
<evidence type="ECO:0000313" key="4">
    <source>
        <dbReference type="Proteomes" id="UP000199169"/>
    </source>
</evidence>
<dbReference type="EMBL" id="FLQX01000141">
    <property type="protein sequence ID" value="SBT08727.1"/>
    <property type="molecule type" value="Genomic_DNA"/>
</dbReference>
<dbReference type="InterPro" id="IPR013670">
    <property type="entry name" value="EcoEI_R_C_dom"/>
</dbReference>
<dbReference type="Gene3D" id="3.40.50.300">
    <property type="entry name" value="P-loop containing nucleotide triphosphate hydrolases"/>
    <property type="match status" value="2"/>
</dbReference>
<dbReference type="InterPro" id="IPR027417">
    <property type="entry name" value="P-loop_NTPase"/>
</dbReference>
<dbReference type="GO" id="GO:0005524">
    <property type="term" value="F:ATP binding"/>
    <property type="evidence" value="ECO:0007669"/>
    <property type="project" value="UniProtKB-KW"/>
</dbReference>
<dbReference type="GO" id="GO:0005829">
    <property type="term" value="C:cytosol"/>
    <property type="evidence" value="ECO:0007669"/>
    <property type="project" value="TreeGrafter"/>
</dbReference>
<dbReference type="CDD" id="cd18032">
    <property type="entry name" value="DEXHc_RE_I_III_res"/>
    <property type="match status" value="1"/>
</dbReference>
<feature type="domain" description="Helicase ATP-binding" evidence="2">
    <location>
        <begin position="389"/>
        <end position="541"/>
    </location>
</feature>
<evidence type="ECO:0000256" key="1">
    <source>
        <dbReference type="SAM" id="Coils"/>
    </source>
</evidence>
<dbReference type="GO" id="GO:0009307">
    <property type="term" value="P:DNA restriction-modification system"/>
    <property type="evidence" value="ECO:0007669"/>
    <property type="project" value="UniProtKB-KW"/>
</dbReference>
<dbReference type="AlphaFoldDB" id="A0A1A8XVU9"/>
<gene>
    <name evidence="3" type="primary">hsdR</name>
    <name evidence="3" type="ORF">ACCAA_620006</name>
</gene>